<dbReference type="SUPFAM" id="SSF81665">
    <property type="entry name" value="Calcium ATPase, transmembrane domain M"/>
    <property type="match status" value="1"/>
</dbReference>
<keyword evidence="7" id="KW-0067">ATP-binding</keyword>
<comment type="caution">
    <text evidence="15">The sequence shown here is derived from an EMBL/GenBank/DDBJ whole genome shotgun (WGS) entry which is preliminary data.</text>
</comment>
<dbReference type="Proteomes" id="UP000192356">
    <property type="component" value="Unassembled WGS sequence"/>
</dbReference>
<dbReference type="VEuPathDB" id="MicrosporidiaDB:A0H76_2232"/>
<gene>
    <name evidence="15" type="ORF">HERIO_504</name>
</gene>
<dbReference type="SUPFAM" id="SSF81653">
    <property type="entry name" value="Calcium ATPase, transduction domain A"/>
    <property type="match status" value="1"/>
</dbReference>
<keyword evidence="6" id="KW-0547">Nucleotide-binding</keyword>
<dbReference type="Gene3D" id="1.20.1110.10">
    <property type="entry name" value="Calcium-transporting ATPase, transmembrane domain"/>
    <property type="match status" value="1"/>
</dbReference>
<dbReference type="InterPro" id="IPR023299">
    <property type="entry name" value="ATPase_P-typ_cyto_dom_N"/>
</dbReference>
<dbReference type="GO" id="GO:0016020">
    <property type="term" value="C:membrane"/>
    <property type="evidence" value="ECO:0007669"/>
    <property type="project" value="UniProtKB-SubCell"/>
</dbReference>
<dbReference type="SUPFAM" id="SSF56784">
    <property type="entry name" value="HAD-like"/>
    <property type="match status" value="1"/>
</dbReference>
<evidence type="ECO:0000256" key="1">
    <source>
        <dbReference type="ARBA" id="ARBA00004141"/>
    </source>
</evidence>
<dbReference type="Gene3D" id="3.40.1110.10">
    <property type="entry name" value="Calcium-transporting ATPase, cytoplasmic domain N"/>
    <property type="match status" value="1"/>
</dbReference>
<dbReference type="SUPFAM" id="SSF81660">
    <property type="entry name" value="Metal cation-transporting ATPase, ATP-binding domain N"/>
    <property type="match status" value="1"/>
</dbReference>
<dbReference type="GO" id="GO:0046872">
    <property type="term" value="F:metal ion binding"/>
    <property type="evidence" value="ECO:0007669"/>
    <property type="project" value="UniProtKB-KW"/>
</dbReference>
<feature type="transmembrane region" description="Helical" evidence="13">
    <location>
        <begin position="832"/>
        <end position="852"/>
    </location>
</feature>
<evidence type="ECO:0000256" key="8">
    <source>
        <dbReference type="ARBA" id="ARBA00022842"/>
    </source>
</evidence>
<dbReference type="VEuPathDB" id="MicrosporidiaDB:HERIO_504"/>
<accession>A0A1X0QCX6</accession>
<dbReference type="Pfam" id="PF00122">
    <property type="entry name" value="E1-E2_ATPase"/>
    <property type="match status" value="1"/>
</dbReference>
<dbReference type="GO" id="GO:0140358">
    <property type="term" value="F:P-type transmembrane transporter activity"/>
    <property type="evidence" value="ECO:0007669"/>
    <property type="project" value="InterPro"/>
</dbReference>
<protein>
    <recommendedName>
        <fullName evidence="14">P-type ATPase A domain-containing protein</fullName>
    </recommendedName>
</protein>
<evidence type="ECO:0000313" key="15">
    <source>
        <dbReference type="EMBL" id="ORD97651.1"/>
    </source>
</evidence>
<dbReference type="Pfam" id="PF00702">
    <property type="entry name" value="Hydrolase"/>
    <property type="match status" value="1"/>
</dbReference>
<organism evidence="15 16">
    <name type="scientific">Hepatospora eriocheir</name>
    <dbReference type="NCBI Taxonomy" id="1081669"/>
    <lineage>
        <taxon>Eukaryota</taxon>
        <taxon>Fungi</taxon>
        <taxon>Fungi incertae sedis</taxon>
        <taxon>Microsporidia</taxon>
        <taxon>Hepatosporidae</taxon>
        <taxon>Hepatospora</taxon>
    </lineage>
</organism>
<evidence type="ECO:0000256" key="3">
    <source>
        <dbReference type="ARBA" id="ARBA00022553"/>
    </source>
</evidence>
<keyword evidence="11 13" id="KW-0472">Membrane</keyword>
<evidence type="ECO:0000256" key="11">
    <source>
        <dbReference type="ARBA" id="ARBA00023136"/>
    </source>
</evidence>
<dbReference type="GO" id="GO:0005524">
    <property type="term" value="F:ATP binding"/>
    <property type="evidence" value="ECO:0007669"/>
    <property type="project" value="UniProtKB-KW"/>
</dbReference>
<feature type="transmembrane region" description="Helical" evidence="13">
    <location>
        <begin position="872"/>
        <end position="893"/>
    </location>
</feature>
<keyword evidence="4 13" id="KW-0812">Transmembrane</keyword>
<evidence type="ECO:0000256" key="4">
    <source>
        <dbReference type="ARBA" id="ARBA00022692"/>
    </source>
</evidence>
<evidence type="ECO:0000256" key="6">
    <source>
        <dbReference type="ARBA" id="ARBA00022741"/>
    </source>
</evidence>
<proteinExistence type="inferred from homology"/>
<dbReference type="PANTHER" id="PTHR45630">
    <property type="entry name" value="CATION-TRANSPORTING ATPASE-RELATED"/>
    <property type="match status" value="1"/>
</dbReference>
<keyword evidence="10 13" id="KW-1133">Transmembrane helix</keyword>
<keyword evidence="8" id="KW-0460">Magnesium</keyword>
<dbReference type="InterPro" id="IPR008250">
    <property type="entry name" value="ATPase_P-typ_transduc_dom_A_sf"/>
</dbReference>
<dbReference type="OrthoDB" id="48943at2759"/>
<evidence type="ECO:0000256" key="12">
    <source>
        <dbReference type="ARBA" id="ARBA00049360"/>
    </source>
</evidence>
<dbReference type="Gene3D" id="3.40.50.1000">
    <property type="entry name" value="HAD superfamily/HAD-like"/>
    <property type="match status" value="1"/>
</dbReference>
<evidence type="ECO:0000259" key="14">
    <source>
        <dbReference type="Pfam" id="PF00122"/>
    </source>
</evidence>
<dbReference type="InterPro" id="IPR059000">
    <property type="entry name" value="ATPase_P-type_domA"/>
</dbReference>
<dbReference type="AlphaFoldDB" id="A0A1X0QCX6"/>
<dbReference type="InterPro" id="IPR036412">
    <property type="entry name" value="HAD-like_sf"/>
</dbReference>
<evidence type="ECO:0000256" key="5">
    <source>
        <dbReference type="ARBA" id="ARBA00022723"/>
    </source>
</evidence>
<keyword evidence="5" id="KW-0479">Metal-binding</keyword>
<sequence length="982" mass="112075">MTKTINKFKLRAYRLRLKEIELILRFLTLYTIRIIDIYFHNFYINIITSVVSNPLQADVVEINEELYELKSYKKQGNRFYKNIDEHIIILNHKGVRYIYDNKKFKTPEIEYVDLLKNKDYKLENEYLEARRFLFGDNVSKTQRVTYFDVVEEVFLSVETLWYVIAIFIWYKSGYGIYASVSAVLHTCSMIIDIYQGIKNIPKYKDEELEDIEVYRNGSFITSRADKVYPNDIVKIKPTKSLFADIRIIHGSILMSEAHLTGESIQIMRFPDESVHAGSEIVNSCSKDKRAYSLLENECYSIGVVTHTGSMTIQNQLLYYITSKGTVDNSFKNSVINVYKKMLIIGLILCVCSFVRMLNLKFSFSVAFYESLDLFINLLNPSMLNSISANTSLFKKKCNDFNIIVRESDMIKQAGLCNTVVFDKTGVLTYNKPEFYAFVNRAGEITFTPLECEDLVEMCFLCCHTLQSLNEGDEIDQAMFSVTGAKIINEGPNRSIMTSSGKHLLINKSYPFNSFTAKQSCVVDYDDREFILCKGGLTAVMEDDLPEDIEELSKKYERLGFRILTILGDEREPTYDRDLDEVGLEFLGFALFTDKIREDTQDVVGELLSSNIGINICTGDSLDATISVASEINICTRENIQIIDEDNYQILLSDSKGLFAIEGDSLDELKLDSFLPEIIKRTVIFGRCDPKQKQMVVNLLKDMNKNILYVGDGDNDLAAMADANVSLSLTKDTRMVVSSFISSEIKSVTNILKIGRTSLASIYSCFNFCVSSTFVSCGAILSTIFTGTCYSDAINLYLDLFTFYLCPFILSINDVVSRIDSVSCHFNFDKATLFLGLESLFYSIIFFVISFYTRDSSIPQANDTTINPKGCNISIIFLGNFYLGIYSLAFNSKIGSIGLSIFNSRIPLLVLIISSYTFIILVLLYCFSISWFNSLFFNEKYSTSTTDKCGLFIMFISFFIIHLTRYCYSRFSKNYNKTFNKSI</sequence>
<dbReference type="Gene3D" id="2.70.150.10">
    <property type="entry name" value="Calcium-transporting ATPase, cytoplasmic transduction domain A"/>
    <property type="match status" value="1"/>
</dbReference>
<dbReference type="GO" id="GO:0016887">
    <property type="term" value="F:ATP hydrolysis activity"/>
    <property type="evidence" value="ECO:0007669"/>
    <property type="project" value="InterPro"/>
</dbReference>
<evidence type="ECO:0000256" key="10">
    <source>
        <dbReference type="ARBA" id="ARBA00022989"/>
    </source>
</evidence>
<dbReference type="InterPro" id="IPR023298">
    <property type="entry name" value="ATPase_P-typ_TM_dom_sf"/>
</dbReference>
<dbReference type="InterPro" id="IPR001757">
    <property type="entry name" value="P_typ_ATPase"/>
</dbReference>
<evidence type="ECO:0000256" key="7">
    <source>
        <dbReference type="ARBA" id="ARBA00022840"/>
    </source>
</evidence>
<evidence type="ECO:0000256" key="2">
    <source>
        <dbReference type="ARBA" id="ARBA00006000"/>
    </source>
</evidence>
<comment type="subcellular location">
    <subcellularLocation>
        <location evidence="1">Membrane</location>
        <topology evidence="1">Multi-pass membrane protein</topology>
    </subcellularLocation>
</comment>
<evidence type="ECO:0000256" key="9">
    <source>
        <dbReference type="ARBA" id="ARBA00022967"/>
    </source>
</evidence>
<comment type="catalytic activity">
    <reaction evidence="12">
        <text>ATP + H2O = ADP + phosphate + H(+)</text>
        <dbReference type="Rhea" id="RHEA:13065"/>
        <dbReference type="ChEBI" id="CHEBI:15377"/>
        <dbReference type="ChEBI" id="CHEBI:15378"/>
        <dbReference type="ChEBI" id="CHEBI:30616"/>
        <dbReference type="ChEBI" id="CHEBI:43474"/>
        <dbReference type="ChEBI" id="CHEBI:456216"/>
    </reaction>
</comment>
<evidence type="ECO:0000313" key="16">
    <source>
        <dbReference type="Proteomes" id="UP000192356"/>
    </source>
</evidence>
<feature type="transmembrane region" description="Helical" evidence="13">
    <location>
        <begin position="792"/>
        <end position="811"/>
    </location>
</feature>
<dbReference type="InterPro" id="IPR006544">
    <property type="entry name" value="P-type_TPase_V"/>
</dbReference>
<dbReference type="EMBL" id="LVKB01000015">
    <property type="protein sequence ID" value="ORD97651.1"/>
    <property type="molecule type" value="Genomic_DNA"/>
</dbReference>
<dbReference type="GO" id="GO:0019829">
    <property type="term" value="F:ATPase-coupled monoatomic cation transmembrane transporter activity"/>
    <property type="evidence" value="ECO:0007669"/>
    <property type="project" value="TreeGrafter"/>
</dbReference>
<keyword evidence="16" id="KW-1185">Reference proteome</keyword>
<dbReference type="PRINTS" id="PR00119">
    <property type="entry name" value="CATATPASE"/>
</dbReference>
<evidence type="ECO:0000256" key="13">
    <source>
        <dbReference type="SAM" id="Phobius"/>
    </source>
</evidence>
<keyword evidence="9" id="KW-1278">Translocase</keyword>
<comment type="similarity">
    <text evidence="2">Belongs to the cation transport ATPase (P-type) (TC 3.A.3) family. Type V subfamily.</text>
</comment>
<feature type="transmembrane region" description="Helical" evidence="13">
    <location>
        <begin position="950"/>
        <end position="967"/>
    </location>
</feature>
<keyword evidence="3" id="KW-0597">Phosphoprotein</keyword>
<reference evidence="15 16" key="1">
    <citation type="journal article" date="2017" name="Environ. Microbiol.">
        <title>Decay of the glycolytic pathway and adaptation to intranuclear parasitism within Enterocytozoonidae microsporidia.</title>
        <authorList>
            <person name="Wiredu Boakye D."/>
            <person name="Jaroenlak P."/>
            <person name="Prachumwat A."/>
            <person name="Williams T.A."/>
            <person name="Bateman K.S."/>
            <person name="Itsathitphaisarn O."/>
            <person name="Sritunyalucksana K."/>
            <person name="Paszkiewicz K.H."/>
            <person name="Moore K.A."/>
            <person name="Stentiford G.D."/>
            <person name="Williams B.A."/>
        </authorList>
    </citation>
    <scope>NUCLEOTIDE SEQUENCE [LARGE SCALE GENOMIC DNA]</scope>
    <source>
        <strain evidence="15 16">GB1</strain>
    </source>
</reference>
<dbReference type="InterPro" id="IPR023214">
    <property type="entry name" value="HAD_sf"/>
</dbReference>
<feature type="transmembrane region" description="Helical" evidence="13">
    <location>
        <begin position="905"/>
        <end position="930"/>
    </location>
</feature>
<dbReference type="PANTHER" id="PTHR45630:SF8">
    <property type="entry name" value="CATION-TRANSPORTING ATPASE"/>
    <property type="match status" value="1"/>
</dbReference>
<name>A0A1X0QCX6_9MICR</name>
<feature type="transmembrane region" description="Helical" evidence="13">
    <location>
        <begin position="759"/>
        <end position="780"/>
    </location>
</feature>
<feature type="domain" description="P-type ATPase A" evidence="14">
    <location>
        <begin position="212"/>
        <end position="282"/>
    </location>
</feature>
<dbReference type="NCBIfam" id="TIGR01494">
    <property type="entry name" value="ATPase_P-type"/>
    <property type="match status" value="1"/>
</dbReference>